<dbReference type="InterPro" id="IPR010392">
    <property type="entry name" value="Satellite_virus_coat"/>
</dbReference>
<keyword evidence="2" id="KW-1185">Reference proteome</keyword>
<evidence type="ECO:0000313" key="2">
    <source>
        <dbReference type="Proteomes" id="UP001196980"/>
    </source>
</evidence>
<evidence type="ECO:0000313" key="1">
    <source>
        <dbReference type="EMBL" id="MBV6343574.1"/>
    </source>
</evidence>
<sequence>MDTVLDGAMDSTGLQTLLNGLSLGNTATTRIGVKIAIKSIEMRLLSYATAGTGTDQCHRIMAFIDRQPNAAAPTLGDQLASNSYMAMRTLTQRKRFKILWDRQYIINATAEPGTLRHFHMYMKFKRPLVVEYNAANNGTVADIVSNSLYFYKIASNAAGATAGALLGYARIRYTDS</sequence>
<dbReference type="RefSeq" id="WP_218254193.1">
    <property type="nucleotide sequence ID" value="NZ_JABXWD010000670.1"/>
</dbReference>
<organism evidence="1 2">
    <name type="scientific">Candidatus Magnetobacterium casense</name>
    <dbReference type="NCBI Taxonomy" id="1455061"/>
    <lineage>
        <taxon>Bacteria</taxon>
        <taxon>Pseudomonadati</taxon>
        <taxon>Nitrospirota</taxon>
        <taxon>Thermodesulfovibrionia</taxon>
        <taxon>Thermodesulfovibrionales</taxon>
        <taxon>Candidatus Magnetobacteriaceae</taxon>
        <taxon>Candidatus Magnetobacterium</taxon>
    </lineage>
</organism>
<proteinExistence type="predicted"/>
<reference evidence="1 2" key="1">
    <citation type="journal article" date="2020" name="J Geophys Res Biogeosci">
        <title>Magnetotaxis as an Adaptation to Enable Bacterial Shuttling of Microbial Sulfur and Sulfur Cycling Across Aquatic Oxic#Anoxic Interfaces.</title>
        <authorList>
            <person name="Li J."/>
            <person name="Liu P."/>
            <person name="Wang J."/>
            <person name="Roberts A.P."/>
            <person name="Pan Y."/>
        </authorList>
    </citation>
    <scope>NUCLEOTIDE SEQUENCE [LARGE SCALE GENOMIC DNA]</scope>
    <source>
        <strain evidence="1 2">MYR-1_YQ</strain>
    </source>
</reference>
<dbReference type="Pfam" id="PF03898">
    <property type="entry name" value="TNV_CP"/>
    <property type="match status" value="1"/>
</dbReference>
<name>A0ABS6S3Z8_9BACT</name>
<dbReference type="Proteomes" id="UP001196980">
    <property type="component" value="Unassembled WGS sequence"/>
</dbReference>
<dbReference type="EMBL" id="JABXWD010000670">
    <property type="protein sequence ID" value="MBV6343574.1"/>
    <property type="molecule type" value="Genomic_DNA"/>
</dbReference>
<comment type="caution">
    <text evidence="1">The sequence shown here is derived from an EMBL/GenBank/DDBJ whole genome shotgun (WGS) entry which is preliminary data.</text>
</comment>
<accession>A0ABS6S3Z8</accession>
<protein>
    <submittedName>
        <fullName evidence="1">Uncharacterized protein</fullName>
    </submittedName>
</protein>
<gene>
    <name evidence="1" type="ORF">HWQ67_18550</name>
</gene>